<name>A8NB40_COPC7</name>
<dbReference type="VEuPathDB" id="FungiDB:CC1G_09400"/>
<evidence type="ECO:0000256" key="2">
    <source>
        <dbReference type="SAM" id="MobiDB-lite"/>
    </source>
</evidence>
<dbReference type="RefSeq" id="XP_001832042.2">
    <property type="nucleotide sequence ID" value="XM_001831990.2"/>
</dbReference>
<feature type="region of interest" description="Disordered" evidence="2">
    <location>
        <begin position="114"/>
        <end position="324"/>
    </location>
</feature>
<dbReference type="HOGENOM" id="CLU_523744_0_0_1"/>
<comment type="caution">
    <text evidence="3">The sequence shown here is derived from an EMBL/GenBank/DDBJ whole genome shotgun (WGS) entry which is preliminary data.</text>
</comment>
<evidence type="ECO:0000256" key="1">
    <source>
        <dbReference type="SAM" id="Coils"/>
    </source>
</evidence>
<gene>
    <name evidence="3" type="ORF">CC1G_09400</name>
</gene>
<feature type="compositionally biased region" description="Basic and acidic residues" evidence="2">
    <location>
        <begin position="159"/>
        <end position="230"/>
    </location>
</feature>
<dbReference type="InParanoid" id="A8NB40"/>
<keyword evidence="4" id="KW-1185">Reference proteome</keyword>
<dbReference type="GeneID" id="6008526"/>
<keyword evidence="1" id="KW-0175">Coiled coil</keyword>
<accession>A8NB40</accession>
<feature type="compositionally biased region" description="Low complexity" evidence="2">
    <location>
        <begin position="503"/>
        <end position="520"/>
    </location>
</feature>
<proteinExistence type="predicted"/>
<evidence type="ECO:0000313" key="3">
    <source>
        <dbReference type="EMBL" id="EAU89818.2"/>
    </source>
</evidence>
<organism evidence="3 4">
    <name type="scientific">Coprinopsis cinerea (strain Okayama-7 / 130 / ATCC MYA-4618 / FGSC 9003)</name>
    <name type="common">Inky cap fungus</name>
    <name type="synonym">Hormographiella aspergillata</name>
    <dbReference type="NCBI Taxonomy" id="240176"/>
    <lineage>
        <taxon>Eukaryota</taxon>
        <taxon>Fungi</taxon>
        <taxon>Dikarya</taxon>
        <taxon>Basidiomycota</taxon>
        <taxon>Agaricomycotina</taxon>
        <taxon>Agaricomycetes</taxon>
        <taxon>Agaricomycetidae</taxon>
        <taxon>Agaricales</taxon>
        <taxon>Agaricineae</taxon>
        <taxon>Psathyrellaceae</taxon>
        <taxon>Coprinopsis</taxon>
    </lineage>
</organism>
<dbReference type="KEGG" id="cci:CC1G_09400"/>
<feature type="coiled-coil region" evidence="1">
    <location>
        <begin position="402"/>
        <end position="443"/>
    </location>
</feature>
<evidence type="ECO:0000313" key="4">
    <source>
        <dbReference type="Proteomes" id="UP000001861"/>
    </source>
</evidence>
<dbReference type="Proteomes" id="UP000001861">
    <property type="component" value="Unassembled WGS sequence"/>
</dbReference>
<protein>
    <submittedName>
        <fullName evidence="3">Uncharacterized protein</fullName>
    </submittedName>
</protein>
<sequence>MSSTYRAAASTKLINRLQHLYNLIREVPSWSPGDEWDRKTVDLMTASFKVSEQSIKEGFAREKYLGPAIYTWLFTHAEDYVDSPKDIPDAVFTLDHLHARLPPLLNPELRKKLEKERKESPPSNHQKPQPLLRHEPVADPPVPSSSSTGKGKGQQDPSVKVKQEKGVKEKQVALKVEKGKGVVKEDKGKGKEADGRDDTKSQEAVEGKGKSDKGKGKEPVRTKKGEEASEQRGTSSKTTTAKHVTFKPSTSNKRPPTSSSSEDDTLPVPAPNDDATVPPSKKARRGPSPDPSLSAINRESSKSDYPEVSDGDGGIEGFCPDELPTGNIRHDVAEAIRVFKLVYRKMAVVQANYDAVLAHSNQTDNDLRELQKKKIEPLLAHSEQAINDISELRKYKVDPIQLQAHDRTIQSLNESVADLTKQNAELKHQVEKLSRAFQSLSVAISNRTDLTFEPIDISNDANMQESHPSYSSVAYDPQMLAYLGSGVTQEQPTTLTSSGVQNTSSHHSTGSTSGTTTTFG</sequence>
<dbReference type="EMBL" id="AACS02000009">
    <property type="protein sequence ID" value="EAU89818.2"/>
    <property type="molecule type" value="Genomic_DNA"/>
</dbReference>
<dbReference type="AlphaFoldDB" id="A8NB40"/>
<feature type="region of interest" description="Disordered" evidence="2">
    <location>
        <begin position="490"/>
        <end position="520"/>
    </location>
</feature>
<reference evidence="3 4" key="1">
    <citation type="journal article" date="2010" name="Proc. Natl. Acad. Sci. U.S.A.">
        <title>Insights into evolution of multicellular fungi from the assembled chromosomes of the mushroom Coprinopsis cinerea (Coprinus cinereus).</title>
        <authorList>
            <person name="Stajich J.E."/>
            <person name="Wilke S.K."/>
            <person name="Ahren D."/>
            <person name="Au C.H."/>
            <person name="Birren B.W."/>
            <person name="Borodovsky M."/>
            <person name="Burns C."/>
            <person name="Canback B."/>
            <person name="Casselton L.A."/>
            <person name="Cheng C.K."/>
            <person name="Deng J."/>
            <person name="Dietrich F.S."/>
            <person name="Fargo D.C."/>
            <person name="Farman M.L."/>
            <person name="Gathman A.C."/>
            <person name="Goldberg J."/>
            <person name="Guigo R."/>
            <person name="Hoegger P.J."/>
            <person name="Hooker J.B."/>
            <person name="Huggins A."/>
            <person name="James T.Y."/>
            <person name="Kamada T."/>
            <person name="Kilaru S."/>
            <person name="Kodira C."/>
            <person name="Kues U."/>
            <person name="Kupfer D."/>
            <person name="Kwan H.S."/>
            <person name="Lomsadze A."/>
            <person name="Li W."/>
            <person name="Lilly W.W."/>
            <person name="Ma L.J."/>
            <person name="Mackey A.J."/>
            <person name="Manning G."/>
            <person name="Martin F."/>
            <person name="Muraguchi H."/>
            <person name="Natvig D.O."/>
            <person name="Palmerini H."/>
            <person name="Ramesh M.A."/>
            <person name="Rehmeyer C.J."/>
            <person name="Roe B.A."/>
            <person name="Shenoy N."/>
            <person name="Stanke M."/>
            <person name="Ter-Hovhannisyan V."/>
            <person name="Tunlid A."/>
            <person name="Velagapudi R."/>
            <person name="Vision T.J."/>
            <person name="Zeng Q."/>
            <person name="Zolan M.E."/>
            <person name="Pukkila P.J."/>
        </authorList>
    </citation>
    <scope>NUCLEOTIDE SEQUENCE [LARGE SCALE GENOMIC DNA]</scope>
    <source>
        <strain evidence="4">Okayama-7 / 130 / ATCC MYA-4618 / FGSC 9003</strain>
    </source>
</reference>
<feature type="compositionally biased region" description="Polar residues" evidence="2">
    <location>
        <begin position="490"/>
        <end position="502"/>
    </location>
</feature>
<feature type="compositionally biased region" description="Polar residues" evidence="2">
    <location>
        <begin position="231"/>
        <end position="260"/>
    </location>
</feature>